<keyword evidence="3" id="KW-0479">Metal-binding</keyword>
<keyword evidence="1" id="KW-0813">Transport</keyword>
<dbReference type="CDD" id="cd19945">
    <property type="entry name" value="Fer2_BFD"/>
    <property type="match status" value="1"/>
</dbReference>
<dbReference type="InterPro" id="IPR052371">
    <property type="entry name" value="BFD-associated_ferredoxin"/>
</dbReference>
<keyword evidence="4" id="KW-0249">Electron transport</keyword>
<gene>
    <name evidence="11" type="ORF">BI198_07960</name>
</gene>
<evidence type="ECO:0000313" key="12">
    <source>
        <dbReference type="Proteomes" id="UP000242258"/>
    </source>
</evidence>
<keyword evidence="5" id="KW-0408">Iron</keyword>
<dbReference type="STRING" id="1628148.BI198_07960"/>
<dbReference type="InterPro" id="IPR007419">
    <property type="entry name" value="BFD-like_2Fe2S-bd_dom"/>
</dbReference>
<evidence type="ECO:0000256" key="8">
    <source>
        <dbReference type="ARBA" id="ARBA00039386"/>
    </source>
</evidence>
<evidence type="ECO:0000259" key="10">
    <source>
        <dbReference type="Pfam" id="PF04324"/>
    </source>
</evidence>
<name>A0A1E7Q5P9_9GAMM</name>
<dbReference type="Pfam" id="PF04324">
    <property type="entry name" value="Fer2_BFD"/>
    <property type="match status" value="1"/>
</dbReference>
<dbReference type="AlphaFoldDB" id="A0A1E7Q5P9"/>
<accession>A0A1E7Q5P9</accession>
<reference evidence="12" key="1">
    <citation type="submission" date="2016-09" db="EMBL/GenBank/DDBJ databases">
        <authorList>
            <person name="Wan X."/>
            <person name="Hou S."/>
        </authorList>
    </citation>
    <scope>NUCLEOTIDE SEQUENCE [LARGE SCALE GENOMIC DNA]</scope>
    <source>
        <strain evidence="12">KH87</strain>
    </source>
</reference>
<evidence type="ECO:0000256" key="1">
    <source>
        <dbReference type="ARBA" id="ARBA00022448"/>
    </source>
</evidence>
<dbReference type="GO" id="GO:0046872">
    <property type="term" value="F:metal ion binding"/>
    <property type="evidence" value="ECO:0007669"/>
    <property type="project" value="UniProtKB-KW"/>
</dbReference>
<organism evidence="11 12">
    <name type="scientific">Rheinheimera salexigens</name>
    <dbReference type="NCBI Taxonomy" id="1628148"/>
    <lineage>
        <taxon>Bacteria</taxon>
        <taxon>Pseudomonadati</taxon>
        <taxon>Pseudomonadota</taxon>
        <taxon>Gammaproteobacteria</taxon>
        <taxon>Chromatiales</taxon>
        <taxon>Chromatiaceae</taxon>
        <taxon>Rheinheimera</taxon>
    </lineage>
</organism>
<comment type="cofactor">
    <cofactor evidence="7">
        <name>[2Fe-2S] cluster</name>
        <dbReference type="ChEBI" id="CHEBI:190135"/>
    </cofactor>
</comment>
<evidence type="ECO:0000256" key="5">
    <source>
        <dbReference type="ARBA" id="ARBA00023004"/>
    </source>
</evidence>
<dbReference type="Proteomes" id="UP000242258">
    <property type="component" value="Unassembled WGS sequence"/>
</dbReference>
<evidence type="ECO:0000256" key="3">
    <source>
        <dbReference type="ARBA" id="ARBA00022723"/>
    </source>
</evidence>
<dbReference type="PANTHER" id="PTHR37424">
    <property type="entry name" value="BACTERIOFERRITIN-ASSOCIATED FERREDOXIN"/>
    <property type="match status" value="1"/>
</dbReference>
<keyword evidence="12" id="KW-1185">Reference proteome</keyword>
<comment type="similarity">
    <text evidence="9">Belongs to the Bfd family.</text>
</comment>
<dbReference type="RefSeq" id="WP_070049072.1">
    <property type="nucleotide sequence ID" value="NZ_CBCSDO010000005.1"/>
</dbReference>
<evidence type="ECO:0000256" key="9">
    <source>
        <dbReference type="ARBA" id="ARBA00046332"/>
    </source>
</evidence>
<dbReference type="Gene3D" id="1.10.10.1100">
    <property type="entry name" value="BFD-like [2Fe-2S]-binding domain"/>
    <property type="match status" value="1"/>
</dbReference>
<evidence type="ECO:0000256" key="6">
    <source>
        <dbReference type="ARBA" id="ARBA00023014"/>
    </source>
</evidence>
<dbReference type="OrthoDB" id="9815350at2"/>
<keyword evidence="2" id="KW-0001">2Fe-2S</keyword>
<evidence type="ECO:0000313" key="11">
    <source>
        <dbReference type="EMBL" id="OEY69502.1"/>
    </source>
</evidence>
<proteinExistence type="inferred from homology"/>
<evidence type="ECO:0000256" key="2">
    <source>
        <dbReference type="ARBA" id="ARBA00022714"/>
    </source>
</evidence>
<evidence type="ECO:0000256" key="7">
    <source>
        <dbReference type="ARBA" id="ARBA00034078"/>
    </source>
</evidence>
<dbReference type="InterPro" id="IPR041854">
    <property type="entry name" value="BFD-like_2Fe2S-bd_dom_sf"/>
</dbReference>
<evidence type="ECO:0000256" key="4">
    <source>
        <dbReference type="ARBA" id="ARBA00022982"/>
    </source>
</evidence>
<protein>
    <recommendedName>
        <fullName evidence="8">Bacterioferritin-associated ferredoxin</fullName>
    </recommendedName>
</protein>
<dbReference type="EMBL" id="MKEK01000001">
    <property type="protein sequence ID" value="OEY69502.1"/>
    <property type="molecule type" value="Genomic_DNA"/>
</dbReference>
<sequence length="70" mass="7413">MYVCLCKGVTDKAIKQKVAEGVCTMRELKLCLGVGSQCGKCTCQASQILHNELVAEHNFAAAKDLATPAA</sequence>
<keyword evidence="6" id="KW-0411">Iron-sulfur</keyword>
<comment type="caution">
    <text evidence="11">The sequence shown here is derived from an EMBL/GenBank/DDBJ whole genome shotgun (WGS) entry which is preliminary data.</text>
</comment>
<dbReference type="PANTHER" id="PTHR37424:SF1">
    <property type="entry name" value="BACTERIOFERRITIN-ASSOCIATED FERREDOXIN"/>
    <property type="match status" value="1"/>
</dbReference>
<dbReference type="GO" id="GO:0051537">
    <property type="term" value="F:2 iron, 2 sulfur cluster binding"/>
    <property type="evidence" value="ECO:0007669"/>
    <property type="project" value="UniProtKB-KW"/>
</dbReference>
<feature type="domain" description="BFD-like [2Fe-2S]-binding" evidence="10">
    <location>
        <begin position="2"/>
        <end position="50"/>
    </location>
</feature>